<dbReference type="InParanoid" id="A0A067M6F4"/>
<dbReference type="EMBL" id="KL198061">
    <property type="protein sequence ID" value="KDQ11154.1"/>
    <property type="molecule type" value="Genomic_DNA"/>
</dbReference>
<protein>
    <submittedName>
        <fullName evidence="2">Uncharacterized protein</fullName>
    </submittedName>
</protein>
<keyword evidence="1" id="KW-1133">Transmembrane helix</keyword>
<name>A0A067M6F4_BOTB1</name>
<reference evidence="3" key="1">
    <citation type="journal article" date="2014" name="Proc. Natl. Acad. Sci. U.S.A.">
        <title>Extensive sampling of basidiomycete genomes demonstrates inadequacy of the white-rot/brown-rot paradigm for wood decay fungi.</title>
        <authorList>
            <person name="Riley R."/>
            <person name="Salamov A.A."/>
            <person name="Brown D.W."/>
            <person name="Nagy L.G."/>
            <person name="Floudas D."/>
            <person name="Held B.W."/>
            <person name="Levasseur A."/>
            <person name="Lombard V."/>
            <person name="Morin E."/>
            <person name="Otillar R."/>
            <person name="Lindquist E.A."/>
            <person name="Sun H."/>
            <person name="LaButti K.M."/>
            <person name="Schmutz J."/>
            <person name="Jabbour D."/>
            <person name="Luo H."/>
            <person name="Baker S.E."/>
            <person name="Pisabarro A.G."/>
            <person name="Walton J.D."/>
            <person name="Blanchette R.A."/>
            <person name="Henrissat B."/>
            <person name="Martin F."/>
            <person name="Cullen D."/>
            <person name="Hibbett D.S."/>
            <person name="Grigoriev I.V."/>
        </authorList>
    </citation>
    <scope>NUCLEOTIDE SEQUENCE [LARGE SCALE GENOMIC DNA]</scope>
    <source>
        <strain evidence="3">FD-172 SS1</strain>
    </source>
</reference>
<dbReference type="HOGENOM" id="CLU_2412983_0_0_1"/>
<evidence type="ECO:0000313" key="2">
    <source>
        <dbReference type="EMBL" id="KDQ11154.1"/>
    </source>
</evidence>
<keyword evidence="1" id="KW-0812">Transmembrane</keyword>
<evidence type="ECO:0000313" key="3">
    <source>
        <dbReference type="Proteomes" id="UP000027195"/>
    </source>
</evidence>
<sequence>MFSPRLPPPSTLPLIPYPPSSCHDFTTPSPFPFPALLRIASRPAPPRSWPMPYVLLSFLLLLSTSFFVVCPVLLPLSSTRVAVRLFSKSTFL</sequence>
<accession>A0A067M6F4</accession>
<organism evidence="2 3">
    <name type="scientific">Botryobasidium botryosum (strain FD-172 SS1)</name>
    <dbReference type="NCBI Taxonomy" id="930990"/>
    <lineage>
        <taxon>Eukaryota</taxon>
        <taxon>Fungi</taxon>
        <taxon>Dikarya</taxon>
        <taxon>Basidiomycota</taxon>
        <taxon>Agaricomycotina</taxon>
        <taxon>Agaricomycetes</taxon>
        <taxon>Cantharellales</taxon>
        <taxon>Botryobasidiaceae</taxon>
        <taxon>Botryobasidium</taxon>
    </lineage>
</organism>
<evidence type="ECO:0000256" key="1">
    <source>
        <dbReference type="SAM" id="Phobius"/>
    </source>
</evidence>
<dbReference type="Proteomes" id="UP000027195">
    <property type="component" value="Unassembled WGS sequence"/>
</dbReference>
<dbReference type="AlphaFoldDB" id="A0A067M6F4"/>
<gene>
    <name evidence="2" type="ORF">BOTBODRAFT_467780</name>
</gene>
<keyword evidence="1" id="KW-0472">Membrane</keyword>
<proteinExistence type="predicted"/>
<keyword evidence="3" id="KW-1185">Reference proteome</keyword>
<feature type="transmembrane region" description="Helical" evidence="1">
    <location>
        <begin position="53"/>
        <end position="74"/>
    </location>
</feature>